<reference evidence="1" key="1">
    <citation type="submission" date="2020-07" db="EMBL/GenBank/DDBJ databases">
        <title>Huge and variable diversity of episymbiotic CPR bacteria and DPANN archaea in groundwater ecosystems.</title>
        <authorList>
            <person name="He C.Y."/>
            <person name="Keren R."/>
            <person name="Whittaker M."/>
            <person name="Farag I.F."/>
            <person name="Doudna J."/>
            <person name="Cate J.H.D."/>
            <person name="Banfield J.F."/>
        </authorList>
    </citation>
    <scope>NUCLEOTIDE SEQUENCE</scope>
    <source>
        <strain evidence="1">NC_groundwater_1226_Ag_S-0.1um_59_124</strain>
    </source>
</reference>
<organism evidence="1 2">
    <name type="scientific">Candidatus Sungiibacteriota bacterium</name>
    <dbReference type="NCBI Taxonomy" id="2750080"/>
    <lineage>
        <taxon>Bacteria</taxon>
        <taxon>Candidatus Sungiibacteriota</taxon>
    </lineage>
</organism>
<name>A0A932YVZ3_9BACT</name>
<sequence length="66" mass="7287">MALKRRQREILKALKSFGGQATTAAIAEKTSLDVKGVAQTLDALFVYVELVHGKGREATWRIIRSS</sequence>
<evidence type="ECO:0000313" key="2">
    <source>
        <dbReference type="Proteomes" id="UP000704960"/>
    </source>
</evidence>
<dbReference type="Proteomes" id="UP000704960">
    <property type="component" value="Unassembled WGS sequence"/>
</dbReference>
<dbReference type="InterPro" id="IPR036390">
    <property type="entry name" value="WH_DNA-bd_sf"/>
</dbReference>
<protein>
    <submittedName>
        <fullName evidence="1">Uncharacterized protein</fullName>
    </submittedName>
</protein>
<comment type="caution">
    <text evidence="1">The sequence shown here is derived from an EMBL/GenBank/DDBJ whole genome shotgun (WGS) entry which is preliminary data.</text>
</comment>
<dbReference type="SUPFAM" id="SSF46785">
    <property type="entry name" value="Winged helix' DNA-binding domain"/>
    <property type="match status" value="1"/>
</dbReference>
<dbReference type="AlphaFoldDB" id="A0A932YVZ3"/>
<proteinExistence type="predicted"/>
<dbReference type="EMBL" id="JACQMJ010000008">
    <property type="protein sequence ID" value="MBI4132406.1"/>
    <property type="molecule type" value="Genomic_DNA"/>
</dbReference>
<gene>
    <name evidence="1" type="ORF">HY474_02125</name>
</gene>
<accession>A0A932YVZ3</accession>
<evidence type="ECO:0000313" key="1">
    <source>
        <dbReference type="EMBL" id="MBI4132406.1"/>
    </source>
</evidence>